<dbReference type="AlphaFoldDB" id="A0A9N8HYZ2"/>
<evidence type="ECO:0000313" key="2">
    <source>
        <dbReference type="Proteomes" id="UP001153069"/>
    </source>
</evidence>
<proteinExistence type="predicted"/>
<dbReference type="Proteomes" id="UP001153069">
    <property type="component" value="Unassembled WGS sequence"/>
</dbReference>
<evidence type="ECO:0000313" key="1">
    <source>
        <dbReference type="EMBL" id="CAB9530005.1"/>
    </source>
</evidence>
<sequence length="307" mass="32200">MVALSQADSQAARNLDEHGCLGSAGYSWCPTTQTCMREWDTLCPSEAPTASPQNDNHNCVATAGYTWCPTTQTCVREWDTPCPSEAPTASPQNDNHNCVATAGYSWCSTLNTCVREWVTPCPSEAPTASPHNDNHNCVATAGYTWCAATNSCMRNWGADCPDASNVGTTAMGGNAQAVGGVDVASEEGVTATAMSGSGPDEHGCVSDAGYTWCPKLAKCIRPFLEDCPVEGTQFEGPISIQCIDGACSINDDCQISMGNFTIGGPYLNGLDGNLTIPSGCTGNCTGCQEHKQENGAGVRRLRGSFAH</sequence>
<comment type="caution">
    <text evidence="1">The sequence shown here is derived from an EMBL/GenBank/DDBJ whole genome shotgun (WGS) entry which is preliminary data.</text>
</comment>
<dbReference type="OrthoDB" id="204005at2759"/>
<gene>
    <name evidence="1" type="ORF">SEMRO_2702_G335140.1</name>
</gene>
<reference evidence="1" key="1">
    <citation type="submission" date="2020-06" db="EMBL/GenBank/DDBJ databases">
        <authorList>
            <consortium name="Plant Systems Biology data submission"/>
        </authorList>
    </citation>
    <scope>NUCLEOTIDE SEQUENCE</scope>
    <source>
        <strain evidence="1">D6</strain>
    </source>
</reference>
<keyword evidence="2" id="KW-1185">Reference proteome</keyword>
<accession>A0A9N8HYZ2</accession>
<protein>
    <submittedName>
        <fullName evidence="1">Uncharacterized protein</fullName>
    </submittedName>
</protein>
<organism evidence="1 2">
    <name type="scientific">Seminavis robusta</name>
    <dbReference type="NCBI Taxonomy" id="568900"/>
    <lineage>
        <taxon>Eukaryota</taxon>
        <taxon>Sar</taxon>
        <taxon>Stramenopiles</taxon>
        <taxon>Ochrophyta</taxon>
        <taxon>Bacillariophyta</taxon>
        <taxon>Bacillariophyceae</taxon>
        <taxon>Bacillariophycidae</taxon>
        <taxon>Naviculales</taxon>
        <taxon>Naviculaceae</taxon>
        <taxon>Seminavis</taxon>
    </lineage>
</organism>
<name>A0A9N8HYZ2_9STRA</name>
<dbReference type="EMBL" id="CAICTM010002700">
    <property type="protein sequence ID" value="CAB9530005.1"/>
    <property type="molecule type" value="Genomic_DNA"/>
</dbReference>